<keyword evidence="3" id="KW-1185">Reference proteome</keyword>
<proteinExistence type="predicted"/>
<reference evidence="2 3" key="1">
    <citation type="submission" date="2018-03" db="EMBL/GenBank/DDBJ databases">
        <title>Genomic Encyclopedia of Archaeal and Bacterial Type Strains, Phase II (KMG-II): from individual species to whole genera.</title>
        <authorList>
            <person name="Goeker M."/>
        </authorList>
    </citation>
    <scope>NUCLEOTIDE SEQUENCE [LARGE SCALE GENOMIC DNA]</scope>
    <source>
        <strain evidence="2 3">DSM 100346</strain>
    </source>
</reference>
<dbReference type="InterPro" id="IPR027417">
    <property type="entry name" value="P-loop_NTPase"/>
</dbReference>
<evidence type="ECO:0000259" key="1">
    <source>
        <dbReference type="Pfam" id="PF13521"/>
    </source>
</evidence>
<dbReference type="Gene3D" id="3.40.50.300">
    <property type="entry name" value="P-loop containing nucleotide triphosphate hydrolases"/>
    <property type="match status" value="1"/>
</dbReference>
<dbReference type="RefSeq" id="WP_109677426.1">
    <property type="nucleotide sequence ID" value="NZ_QGDT01000015.1"/>
</dbReference>
<protein>
    <submittedName>
        <fullName evidence="2">Putative ATPase</fullName>
    </submittedName>
</protein>
<sequence>MRNERSTSLRRYVITGGPGAGKTSLIDSLAASGYTCIPEASRQLIQREVRLGTGRLPWQDFPAFAELCLQQMKADYFAAKGLTFYDRGIPDVLGYMAEAGASDSARIWSLARQHTYAPLVFVAPAWEAIYCQDAERWQTFRQAQRLDREIRRVYAALGYELVTLPLGTVEERRAFVLERVSHEQAPPIPESAVCFTSGQVNSNEGVMCRS</sequence>
<dbReference type="OrthoDB" id="5638848at2"/>
<dbReference type="SUPFAM" id="SSF52540">
    <property type="entry name" value="P-loop containing nucleoside triphosphate hydrolases"/>
    <property type="match status" value="1"/>
</dbReference>
<gene>
    <name evidence="2" type="ORF">CLV98_11556</name>
</gene>
<dbReference type="AlphaFoldDB" id="A0A316ABD7"/>
<accession>A0A316ABD7</accession>
<dbReference type="Proteomes" id="UP000245880">
    <property type="component" value="Unassembled WGS sequence"/>
</dbReference>
<feature type="domain" description="NadR/Ttd14 AAA" evidence="1">
    <location>
        <begin position="11"/>
        <end position="172"/>
    </location>
</feature>
<organism evidence="2 3">
    <name type="scientific">Dyadobacter jejuensis</name>
    <dbReference type="NCBI Taxonomy" id="1082580"/>
    <lineage>
        <taxon>Bacteria</taxon>
        <taxon>Pseudomonadati</taxon>
        <taxon>Bacteroidota</taxon>
        <taxon>Cytophagia</taxon>
        <taxon>Cytophagales</taxon>
        <taxon>Spirosomataceae</taxon>
        <taxon>Dyadobacter</taxon>
    </lineage>
</organism>
<evidence type="ECO:0000313" key="2">
    <source>
        <dbReference type="EMBL" id="PWJ55035.1"/>
    </source>
</evidence>
<comment type="caution">
    <text evidence="2">The sequence shown here is derived from an EMBL/GenBank/DDBJ whole genome shotgun (WGS) entry which is preliminary data.</text>
</comment>
<name>A0A316ABD7_9BACT</name>
<evidence type="ECO:0000313" key="3">
    <source>
        <dbReference type="Proteomes" id="UP000245880"/>
    </source>
</evidence>
<dbReference type="Pfam" id="PF13521">
    <property type="entry name" value="AAA_28"/>
    <property type="match status" value="1"/>
</dbReference>
<dbReference type="EMBL" id="QGDT01000015">
    <property type="protein sequence ID" value="PWJ55035.1"/>
    <property type="molecule type" value="Genomic_DNA"/>
</dbReference>
<dbReference type="InterPro" id="IPR038727">
    <property type="entry name" value="NadR/Ttd14_AAA_dom"/>
</dbReference>